<evidence type="ECO:0000256" key="2">
    <source>
        <dbReference type="SAM" id="Phobius"/>
    </source>
</evidence>
<dbReference type="OrthoDB" id="6157510at2759"/>
<dbReference type="InterPro" id="IPR040350">
    <property type="entry name" value="TMEM272"/>
</dbReference>
<dbReference type="STRING" id="188477.A0A3S1BPY6"/>
<dbReference type="Proteomes" id="UP000271974">
    <property type="component" value="Unassembled WGS sequence"/>
</dbReference>
<keyword evidence="4" id="KW-1185">Reference proteome</keyword>
<organism evidence="3 4">
    <name type="scientific">Elysia chlorotica</name>
    <name type="common">Eastern emerald elysia</name>
    <name type="synonym">Sea slug</name>
    <dbReference type="NCBI Taxonomy" id="188477"/>
    <lineage>
        <taxon>Eukaryota</taxon>
        <taxon>Metazoa</taxon>
        <taxon>Spiralia</taxon>
        <taxon>Lophotrochozoa</taxon>
        <taxon>Mollusca</taxon>
        <taxon>Gastropoda</taxon>
        <taxon>Heterobranchia</taxon>
        <taxon>Euthyneura</taxon>
        <taxon>Panpulmonata</taxon>
        <taxon>Sacoglossa</taxon>
        <taxon>Placobranchoidea</taxon>
        <taxon>Plakobranchidae</taxon>
        <taxon>Elysia</taxon>
    </lineage>
</organism>
<gene>
    <name evidence="3" type="ORF">EGW08_003555</name>
</gene>
<name>A0A3S1BPY6_ELYCH</name>
<evidence type="ECO:0000313" key="3">
    <source>
        <dbReference type="EMBL" id="RUS88660.1"/>
    </source>
</evidence>
<sequence>MASSSEKRAEDVEAPPQYAERMNVTAASGDGLPSYTQAVNTTEAPPSYESLYGRVKAARQESDGIIGFLKAFLIIILSTIGVTILLGIMMAVPVSMLVMGAIHLDDCKAERMIPIYLLVAGCFGVVRNLFSLVQRCRKTRDETEEDQKKVNPLESIVNCFIFAWFIAGCVFIYRTKDDFQSDRPDDDDYCDKTLYWFAFWITTAVYIMMAASCCCVCFAGCLSACFVKKS</sequence>
<feature type="transmembrane region" description="Helical" evidence="2">
    <location>
        <begin position="194"/>
        <end position="227"/>
    </location>
</feature>
<proteinExistence type="predicted"/>
<evidence type="ECO:0000313" key="4">
    <source>
        <dbReference type="Proteomes" id="UP000271974"/>
    </source>
</evidence>
<dbReference type="PANTHER" id="PTHR33444">
    <property type="entry name" value="SI:DKEY-19B23.12-RELATED"/>
    <property type="match status" value="1"/>
</dbReference>
<feature type="transmembrane region" description="Helical" evidence="2">
    <location>
        <begin position="156"/>
        <end position="174"/>
    </location>
</feature>
<protein>
    <submittedName>
        <fullName evidence="3">Uncharacterized protein</fullName>
    </submittedName>
</protein>
<feature type="transmembrane region" description="Helical" evidence="2">
    <location>
        <begin position="112"/>
        <end position="130"/>
    </location>
</feature>
<feature type="region of interest" description="Disordered" evidence="1">
    <location>
        <begin position="1"/>
        <end position="20"/>
    </location>
</feature>
<keyword evidence="2" id="KW-0812">Transmembrane</keyword>
<feature type="transmembrane region" description="Helical" evidence="2">
    <location>
        <begin position="68"/>
        <end position="92"/>
    </location>
</feature>
<dbReference type="PANTHER" id="PTHR33444:SF2">
    <property type="entry name" value="MARVEL DOMAIN-CONTAINING PROTEIN"/>
    <property type="match status" value="1"/>
</dbReference>
<dbReference type="EMBL" id="RQTK01000076">
    <property type="protein sequence ID" value="RUS88660.1"/>
    <property type="molecule type" value="Genomic_DNA"/>
</dbReference>
<comment type="caution">
    <text evidence="3">The sequence shown here is derived from an EMBL/GenBank/DDBJ whole genome shotgun (WGS) entry which is preliminary data.</text>
</comment>
<keyword evidence="2" id="KW-1133">Transmembrane helix</keyword>
<reference evidence="3 4" key="1">
    <citation type="submission" date="2019-01" db="EMBL/GenBank/DDBJ databases">
        <title>A draft genome assembly of the solar-powered sea slug Elysia chlorotica.</title>
        <authorList>
            <person name="Cai H."/>
            <person name="Li Q."/>
            <person name="Fang X."/>
            <person name="Li J."/>
            <person name="Curtis N.E."/>
            <person name="Altenburger A."/>
            <person name="Shibata T."/>
            <person name="Feng M."/>
            <person name="Maeda T."/>
            <person name="Schwartz J.A."/>
            <person name="Shigenobu S."/>
            <person name="Lundholm N."/>
            <person name="Nishiyama T."/>
            <person name="Yang H."/>
            <person name="Hasebe M."/>
            <person name="Li S."/>
            <person name="Pierce S.K."/>
            <person name="Wang J."/>
        </authorList>
    </citation>
    <scope>NUCLEOTIDE SEQUENCE [LARGE SCALE GENOMIC DNA]</scope>
    <source>
        <strain evidence="3">EC2010</strain>
        <tissue evidence="3">Whole organism of an adult</tissue>
    </source>
</reference>
<dbReference type="AlphaFoldDB" id="A0A3S1BPY6"/>
<feature type="compositionally biased region" description="Basic and acidic residues" evidence="1">
    <location>
        <begin position="1"/>
        <end position="11"/>
    </location>
</feature>
<evidence type="ECO:0000256" key="1">
    <source>
        <dbReference type="SAM" id="MobiDB-lite"/>
    </source>
</evidence>
<accession>A0A3S1BPY6</accession>
<keyword evidence="2" id="KW-0472">Membrane</keyword>